<organism evidence="6 7">
    <name type="scientific">Sphingomonas naphthae</name>
    <dbReference type="NCBI Taxonomy" id="1813468"/>
    <lineage>
        <taxon>Bacteria</taxon>
        <taxon>Pseudomonadati</taxon>
        <taxon>Pseudomonadota</taxon>
        <taxon>Alphaproteobacteria</taxon>
        <taxon>Sphingomonadales</taxon>
        <taxon>Sphingomonadaceae</taxon>
        <taxon>Sphingomonas</taxon>
    </lineage>
</organism>
<evidence type="ECO:0000313" key="7">
    <source>
        <dbReference type="Proteomes" id="UP001220395"/>
    </source>
</evidence>
<keyword evidence="3" id="KW-0238">DNA-binding</keyword>
<dbReference type="InterPro" id="IPR036388">
    <property type="entry name" value="WH-like_DNA-bd_sf"/>
</dbReference>
<name>A0ABY7TH23_9SPHN</name>
<proteinExistence type="inferred from homology"/>
<dbReference type="EMBL" id="CP117411">
    <property type="protein sequence ID" value="WCT72012.1"/>
    <property type="molecule type" value="Genomic_DNA"/>
</dbReference>
<sequence length="289" mass="31495">MDLSIGRLHQLLLVARTGSFSRAAAELNISQPALSRSIAALEERYGFQIFNRMGHGVQLTTAGAQVIAQAEPLLQSLRVFDNNMRLFGSGAAGSLQIGLAPLLASQILGHFAGEFFAPDTIAQLRVMVRPGNDLLEALKKDAIELFLFPESHIDPGPEIDVEKFGHIQASCVVRSGHPLAARTDLKMEDLLPYPWASSIDPPVAKHKLSTARFVCDNYHILREATLRSDLVCICSLAFVAEQLEDGSLTAIAVADLPLPPTPIYLARLRGRIGSPLAETALKRIRQYLI</sequence>
<feature type="domain" description="HTH lysR-type" evidence="5">
    <location>
        <begin position="1"/>
        <end position="60"/>
    </location>
</feature>
<evidence type="ECO:0000256" key="3">
    <source>
        <dbReference type="ARBA" id="ARBA00023125"/>
    </source>
</evidence>
<dbReference type="Proteomes" id="UP001220395">
    <property type="component" value="Chromosome"/>
</dbReference>
<dbReference type="InterPro" id="IPR000847">
    <property type="entry name" value="LysR_HTH_N"/>
</dbReference>
<dbReference type="InterPro" id="IPR036390">
    <property type="entry name" value="WH_DNA-bd_sf"/>
</dbReference>
<evidence type="ECO:0000256" key="1">
    <source>
        <dbReference type="ARBA" id="ARBA00009437"/>
    </source>
</evidence>
<dbReference type="InterPro" id="IPR005119">
    <property type="entry name" value="LysR_subst-bd"/>
</dbReference>
<dbReference type="SUPFAM" id="SSF53850">
    <property type="entry name" value="Periplasmic binding protein-like II"/>
    <property type="match status" value="1"/>
</dbReference>
<dbReference type="PRINTS" id="PR00039">
    <property type="entry name" value="HTHLYSR"/>
</dbReference>
<dbReference type="RefSeq" id="WP_273685960.1">
    <property type="nucleotide sequence ID" value="NZ_CP117411.1"/>
</dbReference>
<gene>
    <name evidence="6" type="ORF">PQ455_10160</name>
</gene>
<dbReference type="PROSITE" id="PS50931">
    <property type="entry name" value="HTH_LYSR"/>
    <property type="match status" value="1"/>
</dbReference>
<dbReference type="Pfam" id="PF03466">
    <property type="entry name" value="LysR_substrate"/>
    <property type="match status" value="1"/>
</dbReference>
<evidence type="ECO:0000256" key="4">
    <source>
        <dbReference type="ARBA" id="ARBA00023163"/>
    </source>
</evidence>
<dbReference type="PANTHER" id="PTHR30126">
    <property type="entry name" value="HTH-TYPE TRANSCRIPTIONAL REGULATOR"/>
    <property type="match status" value="1"/>
</dbReference>
<keyword evidence="7" id="KW-1185">Reference proteome</keyword>
<reference evidence="6 7" key="1">
    <citation type="submission" date="2023-02" db="EMBL/GenBank/DDBJ databases">
        <title>Genome sequence of Sphingomonas naphthae.</title>
        <authorList>
            <person name="Kim S."/>
            <person name="Heo J."/>
            <person name="Kwon S.-W."/>
        </authorList>
    </citation>
    <scope>NUCLEOTIDE SEQUENCE [LARGE SCALE GENOMIC DNA]</scope>
    <source>
        <strain evidence="6 7">KACC 18716</strain>
    </source>
</reference>
<dbReference type="SUPFAM" id="SSF46785">
    <property type="entry name" value="Winged helix' DNA-binding domain"/>
    <property type="match status" value="1"/>
</dbReference>
<dbReference type="CDD" id="cd05466">
    <property type="entry name" value="PBP2_LTTR_substrate"/>
    <property type="match status" value="1"/>
</dbReference>
<evidence type="ECO:0000259" key="5">
    <source>
        <dbReference type="PROSITE" id="PS50931"/>
    </source>
</evidence>
<evidence type="ECO:0000313" key="6">
    <source>
        <dbReference type="EMBL" id="WCT72012.1"/>
    </source>
</evidence>
<protein>
    <submittedName>
        <fullName evidence="6">LysR family transcriptional regulator</fullName>
    </submittedName>
</protein>
<dbReference type="Gene3D" id="3.40.190.290">
    <property type="match status" value="1"/>
</dbReference>
<keyword evidence="4" id="KW-0804">Transcription</keyword>
<comment type="similarity">
    <text evidence="1">Belongs to the LysR transcriptional regulatory family.</text>
</comment>
<dbReference type="Gene3D" id="1.10.10.10">
    <property type="entry name" value="Winged helix-like DNA-binding domain superfamily/Winged helix DNA-binding domain"/>
    <property type="match status" value="1"/>
</dbReference>
<accession>A0ABY7TH23</accession>
<dbReference type="PANTHER" id="PTHR30126:SF98">
    <property type="entry name" value="HTH-TYPE TRANSCRIPTIONAL ACTIVATOR BAUR"/>
    <property type="match status" value="1"/>
</dbReference>
<dbReference type="Pfam" id="PF00126">
    <property type="entry name" value="HTH_1"/>
    <property type="match status" value="1"/>
</dbReference>
<evidence type="ECO:0000256" key="2">
    <source>
        <dbReference type="ARBA" id="ARBA00023015"/>
    </source>
</evidence>
<keyword evidence="2" id="KW-0805">Transcription regulation</keyword>